<reference evidence="2" key="1">
    <citation type="journal article" date="2013" name="Genome Biol.">
        <title>Draft genome of the mountain pine beetle, Dendroctonus ponderosae Hopkins, a major forest pest.</title>
        <authorList>
            <person name="Keeling C.I."/>
            <person name="Yuen M.M."/>
            <person name="Liao N.Y."/>
            <person name="Docking T.R."/>
            <person name="Chan S.K."/>
            <person name="Taylor G.A."/>
            <person name="Palmquist D.L."/>
            <person name="Jackman S.D."/>
            <person name="Nguyen A."/>
            <person name="Li M."/>
            <person name="Henderson H."/>
            <person name="Janes J.K."/>
            <person name="Zhao Y."/>
            <person name="Pandoh P."/>
            <person name="Moore R."/>
            <person name="Sperling F.A."/>
            <person name="Huber D.P."/>
            <person name="Birol I."/>
            <person name="Jones S.J."/>
            <person name="Bohlmann J."/>
        </authorList>
    </citation>
    <scope>NUCLEOTIDE SEQUENCE</scope>
</reference>
<evidence type="ECO:0000256" key="1">
    <source>
        <dbReference type="SAM" id="MobiDB-lite"/>
    </source>
</evidence>
<gene>
    <name evidence="2" type="ORF">YQE_10522</name>
</gene>
<organism evidence="2">
    <name type="scientific">Dendroctonus ponderosae</name>
    <name type="common">Mountain pine beetle</name>
    <dbReference type="NCBI Taxonomy" id="77166"/>
    <lineage>
        <taxon>Eukaryota</taxon>
        <taxon>Metazoa</taxon>
        <taxon>Ecdysozoa</taxon>
        <taxon>Arthropoda</taxon>
        <taxon>Hexapoda</taxon>
        <taxon>Insecta</taxon>
        <taxon>Pterygota</taxon>
        <taxon>Neoptera</taxon>
        <taxon>Endopterygota</taxon>
        <taxon>Coleoptera</taxon>
        <taxon>Polyphaga</taxon>
        <taxon>Cucujiformia</taxon>
        <taxon>Curculionidae</taxon>
        <taxon>Scolytinae</taxon>
        <taxon>Dendroctonus</taxon>
    </lineage>
</organism>
<dbReference type="OrthoDB" id="6119313at2759"/>
<proteinExistence type="predicted"/>
<name>N6U2P8_DENPD</name>
<evidence type="ECO:0000313" key="2">
    <source>
        <dbReference type="EMBL" id="ENN72842.1"/>
    </source>
</evidence>
<protein>
    <submittedName>
        <fullName evidence="2">Uncharacterized protein</fullName>
    </submittedName>
</protein>
<feature type="non-terminal residue" evidence="2">
    <location>
        <position position="1"/>
    </location>
</feature>
<accession>N6U2P8</accession>
<dbReference type="HOGENOM" id="CLU_912962_0_0_1"/>
<dbReference type="EMBL" id="KB741209">
    <property type="protein sequence ID" value="ENN72842.1"/>
    <property type="molecule type" value="Genomic_DNA"/>
</dbReference>
<dbReference type="AlphaFoldDB" id="N6U2P8"/>
<sequence>MDKINTPNVYKDYSSKNATHDLADAIGVEANDDQYDIESILQLSKSEIMSQGAIRTQCYSKIQKLEKSVSDKIMRVFNLVKDLPAKERNIESKILNEILQIRPRRPASNEVIEIPDDDDDDDEYNIPSPATPTEADASKTIKPKLPADNINPIESEQIILIRSDDEEDSSAMNVASTAISPNEKAMRSLFCFWSDFHDLELMLKQKQHIRFKTKIRRPALHESGSKSELLQKSVILVQGGEPTCAKWQISESTPTAFYNLRLADPLNDHQTANLQHVDANIDNLPIIIDVRTVTETDDESDEGVK</sequence>
<feature type="compositionally biased region" description="Acidic residues" evidence="1">
    <location>
        <begin position="113"/>
        <end position="124"/>
    </location>
</feature>
<feature type="region of interest" description="Disordered" evidence="1">
    <location>
        <begin position="109"/>
        <end position="137"/>
    </location>
</feature>